<dbReference type="Proteomes" id="UP000813461">
    <property type="component" value="Unassembled WGS sequence"/>
</dbReference>
<feature type="compositionally biased region" description="Basic and acidic residues" evidence="1">
    <location>
        <begin position="88"/>
        <end position="99"/>
    </location>
</feature>
<name>A0A8K0R7E1_9PLEO</name>
<evidence type="ECO:0000313" key="3">
    <source>
        <dbReference type="Proteomes" id="UP000813461"/>
    </source>
</evidence>
<reference evidence="2" key="1">
    <citation type="journal article" date="2021" name="Nat. Commun.">
        <title>Genetic determinants of endophytism in the Arabidopsis root mycobiome.</title>
        <authorList>
            <person name="Mesny F."/>
            <person name="Miyauchi S."/>
            <person name="Thiergart T."/>
            <person name="Pickel B."/>
            <person name="Atanasova L."/>
            <person name="Karlsson M."/>
            <person name="Huettel B."/>
            <person name="Barry K.W."/>
            <person name="Haridas S."/>
            <person name="Chen C."/>
            <person name="Bauer D."/>
            <person name="Andreopoulos W."/>
            <person name="Pangilinan J."/>
            <person name="LaButti K."/>
            <person name="Riley R."/>
            <person name="Lipzen A."/>
            <person name="Clum A."/>
            <person name="Drula E."/>
            <person name="Henrissat B."/>
            <person name="Kohler A."/>
            <person name="Grigoriev I.V."/>
            <person name="Martin F.M."/>
            <person name="Hacquard S."/>
        </authorList>
    </citation>
    <scope>NUCLEOTIDE SEQUENCE</scope>
    <source>
        <strain evidence="2">MPI-SDFR-AT-0120</strain>
    </source>
</reference>
<keyword evidence="3" id="KW-1185">Reference proteome</keyword>
<dbReference type="EMBL" id="JAGMVJ010000008">
    <property type="protein sequence ID" value="KAH7088157.1"/>
    <property type="molecule type" value="Genomic_DNA"/>
</dbReference>
<dbReference type="AlphaFoldDB" id="A0A8K0R7E1"/>
<evidence type="ECO:0000313" key="2">
    <source>
        <dbReference type="EMBL" id="KAH7088157.1"/>
    </source>
</evidence>
<sequence>MGEYFVKYYKRNGRNFVLFSSAQSQLPSARPNAQVQDHKYSSPLAMVYNPDEATKKHGARRFNLMALPLELRLMVYERMPRRIHHKRLDTQGREHEQRRRNSTLSSVCRIDSREGVVLITRSVPMIVLRLNRKIHREAKMIMNRLARRFILDAGPRIIISGSHYSYEQLRIIMSYLLWGLEHFTVSTALIPSNAVLTMKYRPRMTLREFSLHFQRSTARRAAFDFPDQFVYQAVRSFVYKGVTVGDLPLVTFHDLLPNPFPYTKVRPPFPVLGSWVHVFSGERRTRTDLLRLISLCTRRNRVNLVDMGYLVIADRDYTRATANMAQKRREMESGALGPPLDDDTDLPTMDKGTWIREWIPT</sequence>
<proteinExistence type="predicted"/>
<evidence type="ECO:0000256" key="1">
    <source>
        <dbReference type="SAM" id="MobiDB-lite"/>
    </source>
</evidence>
<protein>
    <recommendedName>
        <fullName evidence="4">F-box domain-containing protein</fullName>
    </recommendedName>
</protein>
<evidence type="ECO:0008006" key="4">
    <source>
        <dbReference type="Google" id="ProtNLM"/>
    </source>
</evidence>
<accession>A0A8K0R7E1</accession>
<dbReference type="OrthoDB" id="5314997at2759"/>
<gene>
    <name evidence="2" type="ORF">FB567DRAFT_332627</name>
</gene>
<feature type="region of interest" description="Disordered" evidence="1">
    <location>
        <begin position="86"/>
        <end position="105"/>
    </location>
</feature>
<organism evidence="2 3">
    <name type="scientific">Paraphoma chrysanthemicola</name>
    <dbReference type="NCBI Taxonomy" id="798071"/>
    <lineage>
        <taxon>Eukaryota</taxon>
        <taxon>Fungi</taxon>
        <taxon>Dikarya</taxon>
        <taxon>Ascomycota</taxon>
        <taxon>Pezizomycotina</taxon>
        <taxon>Dothideomycetes</taxon>
        <taxon>Pleosporomycetidae</taxon>
        <taxon>Pleosporales</taxon>
        <taxon>Pleosporineae</taxon>
        <taxon>Phaeosphaeriaceae</taxon>
        <taxon>Paraphoma</taxon>
    </lineage>
</organism>
<comment type="caution">
    <text evidence="2">The sequence shown here is derived from an EMBL/GenBank/DDBJ whole genome shotgun (WGS) entry which is preliminary data.</text>
</comment>